<feature type="domain" description="DDH" evidence="1">
    <location>
        <begin position="17"/>
        <end position="170"/>
    </location>
</feature>
<reference evidence="3 4" key="1">
    <citation type="submission" date="2020-04" db="EMBL/GenBank/DDBJ databases">
        <title>Hymenobacter polaris sp. nov., isolated from Arctic soil.</title>
        <authorList>
            <person name="Dahal R.H."/>
        </authorList>
    </citation>
    <scope>NUCLEOTIDE SEQUENCE [LARGE SCALE GENOMIC DNA]</scope>
    <source>
        <strain evidence="3 4">RP-2-7</strain>
    </source>
</reference>
<dbReference type="RefSeq" id="WP_169532289.1">
    <property type="nucleotide sequence ID" value="NZ_JABBGH010000002.1"/>
</dbReference>
<dbReference type="PANTHER" id="PTHR47618">
    <property type="entry name" value="BIFUNCTIONAL OLIGORIBONUCLEASE AND PAP PHOSPHATASE NRNA"/>
    <property type="match status" value="1"/>
</dbReference>
<dbReference type="Proteomes" id="UP000559626">
    <property type="component" value="Unassembled WGS sequence"/>
</dbReference>
<dbReference type="Gene3D" id="3.90.1640.10">
    <property type="entry name" value="inorganic pyrophosphatase (n-terminal core)"/>
    <property type="match status" value="1"/>
</dbReference>
<dbReference type="InterPro" id="IPR001667">
    <property type="entry name" value="DDH_dom"/>
</dbReference>
<feature type="domain" description="DHHA1" evidence="2">
    <location>
        <begin position="247"/>
        <end position="319"/>
    </location>
</feature>
<evidence type="ECO:0000313" key="4">
    <source>
        <dbReference type="Proteomes" id="UP000559626"/>
    </source>
</evidence>
<dbReference type="Pfam" id="PF02272">
    <property type="entry name" value="DHHA1"/>
    <property type="match status" value="1"/>
</dbReference>
<dbReference type="EMBL" id="JABBGH010000002">
    <property type="protein sequence ID" value="NML66657.1"/>
    <property type="molecule type" value="Genomic_DNA"/>
</dbReference>
<sequence>MFPSVSELQSLLAEPKQIFITTHHKPDADALGSSLAWATYLKKKGHSVTVVTPSDYPAFLNWMAGNDEVVVYEPRHNDRQVRDLVHRADLLFCLDFNCLGRINELGEYVRTAPGYKVLIDHHQRPEHFADLAYSDVQAAATAELIFEIIRALGDQDLIDRGMGEALYAGIMTDTGSFRHPSTSRNVHLIIAELLNVGIDLAAVHRRIYDSHSEIRLRFLGYILKDKLVVRREFNTAYIAVTQQELRDYESKTGDTEGLVNYALSIEGIVLAAVFIDRGSAVKISFRSVGDFSVADFSRAHFDGGGHHNASGGVSYQPLDATVERFVGLLPQYQAQLVSTPVPEPVPVVVAPPLA</sequence>
<organism evidence="3 4">
    <name type="scientific">Hymenobacter polaris</name>
    <dbReference type="NCBI Taxonomy" id="2682546"/>
    <lineage>
        <taxon>Bacteria</taxon>
        <taxon>Pseudomonadati</taxon>
        <taxon>Bacteroidota</taxon>
        <taxon>Cytophagia</taxon>
        <taxon>Cytophagales</taxon>
        <taxon>Hymenobacteraceae</taxon>
        <taxon>Hymenobacter</taxon>
    </lineage>
</organism>
<name>A0A7Y0FN77_9BACT</name>
<evidence type="ECO:0000259" key="1">
    <source>
        <dbReference type="Pfam" id="PF01368"/>
    </source>
</evidence>
<dbReference type="PANTHER" id="PTHR47618:SF1">
    <property type="entry name" value="BIFUNCTIONAL OLIGORIBONUCLEASE AND PAP PHOSPHATASE NRNA"/>
    <property type="match status" value="1"/>
</dbReference>
<dbReference type="GO" id="GO:0003676">
    <property type="term" value="F:nucleic acid binding"/>
    <property type="evidence" value="ECO:0007669"/>
    <property type="project" value="InterPro"/>
</dbReference>
<dbReference type="InterPro" id="IPR003156">
    <property type="entry name" value="DHHA1_dom"/>
</dbReference>
<dbReference type="Gene3D" id="3.10.310.30">
    <property type="match status" value="1"/>
</dbReference>
<dbReference type="Pfam" id="PF01368">
    <property type="entry name" value="DHH"/>
    <property type="match status" value="1"/>
</dbReference>
<gene>
    <name evidence="3" type="ORF">HHL22_15730</name>
</gene>
<evidence type="ECO:0000313" key="3">
    <source>
        <dbReference type="EMBL" id="NML66657.1"/>
    </source>
</evidence>
<dbReference type="InterPro" id="IPR038763">
    <property type="entry name" value="DHH_sf"/>
</dbReference>
<comment type="caution">
    <text evidence="3">The sequence shown here is derived from an EMBL/GenBank/DDBJ whole genome shotgun (WGS) entry which is preliminary data.</text>
</comment>
<evidence type="ECO:0000259" key="2">
    <source>
        <dbReference type="Pfam" id="PF02272"/>
    </source>
</evidence>
<protein>
    <submittedName>
        <fullName evidence="3">Bifunctional oligoribonuclease/PAP phosphatase NrnA</fullName>
    </submittedName>
</protein>
<dbReference type="AlphaFoldDB" id="A0A7Y0FN77"/>
<accession>A0A7Y0FN77</accession>
<dbReference type="InterPro" id="IPR051319">
    <property type="entry name" value="Oligoribo/pAp-PDE_c-di-AMP_PDE"/>
</dbReference>
<keyword evidence="4" id="KW-1185">Reference proteome</keyword>
<proteinExistence type="predicted"/>
<dbReference type="SUPFAM" id="SSF64182">
    <property type="entry name" value="DHH phosphoesterases"/>
    <property type="match status" value="1"/>
</dbReference>